<gene>
    <name evidence="12" type="ORF">HNR73_007062</name>
</gene>
<keyword evidence="6 12" id="KW-0378">Hydrolase</keyword>
<dbReference type="Proteomes" id="UP000548476">
    <property type="component" value="Unassembled WGS sequence"/>
</dbReference>
<dbReference type="EC" id="3.1.3.15" evidence="3"/>
<reference evidence="12 13" key="1">
    <citation type="submission" date="2020-08" db="EMBL/GenBank/DDBJ databases">
        <title>Genomic Encyclopedia of Type Strains, Phase IV (KMG-IV): sequencing the most valuable type-strain genomes for metagenomic binning, comparative biology and taxonomic classification.</title>
        <authorList>
            <person name="Goeker M."/>
        </authorList>
    </citation>
    <scope>NUCLEOTIDE SEQUENCE [LARGE SCALE GENOMIC DNA]</scope>
    <source>
        <strain evidence="12 13">YIM 65646</strain>
    </source>
</reference>
<comment type="caution">
    <text evidence="12">The sequence shown here is derived from an EMBL/GenBank/DDBJ whole genome shotgun (WGS) entry which is preliminary data.</text>
</comment>
<dbReference type="GO" id="GO:0008934">
    <property type="term" value="F:inositol monophosphate 1-phosphatase activity"/>
    <property type="evidence" value="ECO:0007669"/>
    <property type="project" value="TreeGrafter"/>
</dbReference>
<dbReference type="PANTHER" id="PTHR20854">
    <property type="entry name" value="INOSITOL MONOPHOSPHATASE"/>
    <property type="match status" value="1"/>
</dbReference>
<dbReference type="GO" id="GO:0007165">
    <property type="term" value="P:signal transduction"/>
    <property type="evidence" value="ECO:0007669"/>
    <property type="project" value="TreeGrafter"/>
</dbReference>
<evidence type="ECO:0000256" key="4">
    <source>
        <dbReference type="ARBA" id="ARBA00021697"/>
    </source>
</evidence>
<evidence type="ECO:0000256" key="11">
    <source>
        <dbReference type="PIRSR" id="PIRSR600760-2"/>
    </source>
</evidence>
<evidence type="ECO:0000256" key="1">
    <source>
        <dbReference type="ARBA" id="ARBA00001946"/>
    </source>
</evidence>
<keyword evidence="5 11" id="KW-0479">Metal-binding</keyword>
<dbReference type="Gene3D" id="3.40.190.80">
    <property type="match status" value="1"/>
</dbReference>
<feature type="binding site" evidence="11">
    <location>
        <position position="84"/>
    </location>
    <ligand>
        <name>Mg(2+)</name>
        <dbReference type="ChEBI" id="CHEBI:18420"/>
        <label>1</label>
        <note>catalytic</note>
    </ligand>
</feature>
<evidence type="ECO:0000256" key="5">
    <source>
        <dbReference type="ARBA" id="ARBA00022723"/>
    </source>
</evidence>
<name>A0A841FPD5_9ACTN</name>
<evidence type="ECO:0000256" key="9">
    <source>
        <dbReference type="ARBA" id="ARBA00049158"/>
    </source>
</evidence>
<evidence type="ECO:0000256" key="10">
    <source>
        <dbReference type="ARBA" id="ARBA00053547"/>
    </source>
</evidence>
<evidence type="ECO:0000256" key="3">
    <source>
        <dbReference type="ARBA" id="ARBA00013085"/>
    </source>
</evidence>
<dbReference type="SUPFAM" id="SSF56655">
    <property type="entry name" value="Carbohydrate phosphatase"/>
    <property type="match status" value="1"/>
</dbReference>
<dbReference type="InterPro" id="IPR000760">
    <property type="entry name" value="Inositol_monophosphatase-like"/>
</dbReference>
<feature type="binding site" evidence="11">
    <location>
        <position position="214"/>
    </location>
    <ligand>
        <name>Mg(2+)</name>
        <dbReference type="ChEBI" id="CHEBI:18420"/>
        <label>1</label>
        <note>catalytic</note>
    </ligand>
</feature>
<organism evidence="12 13">
    <name type="scientific">Phytomonospora endophytica</name>
    <dbReference type="NCBI Taxonomy" id="714109"/>
    <lineage>
        <taxon>Bacteria</taxon>
        <taxon>Bacillati</taxon>
        <taxon>Actinomycetota</taxon>
        <taxon>Actinomycetes</taxon>
        <taxon>Micromonosporales</taxon>
        <taxon>Micromonosporaceae</taxon>
        <taxon>Phytomonospora</taxon>
    </lineage>
</organism>
<evidence type="ECO:0000256" key="6">
    <source>
        <dbReference type="ARBA" id="ARBA00022801"/>
    </source>
</evidence>
<evidence type="ECO:0000256" key="8">
    <source>
        <dbReference type="ARBA" id="ARBA00033209"/>
    </source>
</evidence>
<keyword evidence="13" id="KW-1185">Reference proteome</keyword>
<keyword evidence="7 11" id="KW-0460">Magnesium</keyword>
<dbReference type="GO" id="GO:0046872">
    <property type="term" value="F:metal ion binding"/>
    <property type="evidence" value="ECO:0007669"/>
    <property type="project" value="UniProtKB-KW"/>
</dbReference>
<comment type="cofactor">
    <cofactor evidence="1 11">
        <name>Mg(2+)</name>
        <dbReference type="ChEBI" id="CHEBI:18420"/>
    </cofactor>
</comment>
<dbReference type="FunFam" id="3.30.540.10:FF:000003">
    <property type="entry name" value="Inositol-1-monophosphatase"/>
    <property type="match status" value="1"/>
</dbReference>
<feature type="binding site" evidence="11">
    <location>
        <position position="86"/>
    </location>
    <ligand>
        <name>Mg(2+)</name>
        <dbReference type="ChEBI" id="CHEBI:18420"/>
        <label>1</label>
        <note>catalytic</note>
    </ligand>
</feature>
<proteinExistence type="predicted"/>
<dbReference type="PANTHER" id="PTHR20854:SF4">
    <property type="entry name" value="INOSITOL-1-MONOPHOSPHATASE-RELATED"/>
    <property type="match status" value="1"/>
</dbReference>
<feature type="binding site" evidence="11">
    <location>
        <position position="87"/>
    </location>
    <ligand>
        <name>Mg(2+)</name>
        <dbReference type="ChEBI" id="CHEBI:18420"/>
        <label>1</label>
        <note>catalytic</note>
    </ligand>
</feature>
<dbReference type="AlphaFoldDB" id="A0A841FPD5"/>
<comment type="pathway">
    <text evidence="2">Amino-acid biosynthesis; L-histidine biosynthesis; L-histidine from 5-phospho-alpha-D-ribose 1-diphosphate: step 8/9.</text>
</comment>
<dbReference type="EMBL" id="JACHGT010000020">
    <property type="protein sequence ID" value="MBB6039171.1"/>
    <property type="molecule type" value="Genomic_DNA"/>
</dbReference>
<dbReference type="GO" id="GO:0006020">
    <property type="term" value="P:inositol metabolic process"/>
    <property type="evidence" value="ECO:0007669"/>
    <property type="project" value="TreeGrafter"/>
</dbReference>
<dbReference type="PRINTS" id="PR00377">
    <property type="entry name" value="IMPHPHTASES"/>
</dbReference>
<protein>
    <recommendedName>
        <fullName evidence="4">Histidinol-phosphatase</fullName>
        <ecNumber evidence="3">3.1.3.15</ecNumber>
    </recommendedName>
    <alternativeName>
        <fullName evidence="8">Histidinol-phosphate phosphatase</fullName>
    </alternativeName>
</protein>
<evidence type="ECO:0000313" key="12">
    <source>
        <dbReference type="EMBL" id="MBB6039171.1"/>
    </source>
</evidence>
<dbReference type="GO" id="GO:0004401">
    <property type="term" value="F:histidinol-phosphatase activity"/>
    <property type="evidence" value="ECO:0007669"/>
    <property type="project" value="UniProtKB-EC"/>
</dbReference>
<comment type="catalytic activity">
    <reaction evidence="9">
        <text>L-histidinol phosphate + H2O = L-histidinol + phosphate</text>
        <dbReference type="Rhea" id="RHEA:14465"/>
        <dbReference type="ChEBI" id="CHEBI:15377"/>
        <dbReference type="ChEBI" id="CHEBI:43474"/>
        <dbReference type="ChEBI" id="CHEBI:57699"/>
        <dbReference type="ChEBI" id="CHEBI:57980"/>
        <dbReference type="EC" id="3.1.3.15"/>
    </reaction>
</comment>
<evidence type="ECO:0000256" key="2">
    <source>
        <dbReference type="ARBA" id="ARBA00004970"/>
    </source>
</evidence>
<comment type="function">
    <text evidence="10">Catalyzes the dephosphorylation of histidinol-phosphate to histidinol, the direct precursor of histidine.</text>
</comment>
<accession>A0A841FPD5</accession>
<dbReference type="Pfam" id="PF00459">
    <property type="entry name" value="Inositol_P"/>
    <property type="match status" value="1"/>
</dbReference>
<dbReference type="Gene3D" id="3.30.540.10">
    <property type="entry name" value="Fructose-1,6-Bisphosphatase, subunit A, domain 1"/>
    <property type="match status" value="1"/>
</dbReference>
<evidence type="ECO:0000256" key="7">
    <source>
        <dbReference type="ARBA" id="ARBA00022842"/>
    </source>
</evidence>
<dbReference type="RefSeq" id="WP_184792263.1">
    <property type="nucleotide sequence ID" value="NZ_BONT01000051.1"/>
</dbReference>
<sequence>MADYTDDLGLAHVLADSADSISATRFRANDLHVDTKPDTTHVTDADLSVEKAIRSTLGRYRSRDSILGEEFGLEGNSGRRWVIDPIDATANYVRGVPVWATLISLMDGDEPVVGLVSAPALGRRWWAAKGAGAFAGKDRSRAERLKVSSVSTVEDASVSLSSITSWYKRGMGDNALGLLTDAWRNRAYGDFYSYVLLAEGVVDIAMEPEVALWDLAALSVIVTEAGGRFTALDGTPGPTGGSAVATNGLLHGAVLERLKG</sequence>
<evidence type="ECO:0000313" key="13">
    <source>
        <dbReference type="Proteomes" id="UP000548476"/>
    </source>
</evidence>
<feature type="binding site" evidence="11">
    <location>
        <position position="69"/>
    </location>
    <ligand>
        <name>Mg(2+)</name>
        <dbReference type="ChEBI" id="CHEBI:18420"/>
        <label>1</label>
        <note>catalytic</note>
    </ligand>
</feature>